<organism evidence="2 3">
    <name type="scientific">Cyphellophora europaea (strain CBS 101466)</name>
    <name type="common">Phialophora europaea</name>
    <dbReference type="NCBI Taxonomy" id="1220924"/>
    <lineage>
        <taxon>Eukaryota</taxon>
        <taxon>Fungi</taxon>
        <taxon>Dikarya</taxon>
        <taxon>Ascomycota</taxon>
        <taxon>Pezizomycotina</taxon>
        <taxon>Eurotiomycetes</taxon>
        <taxon>Chaetothyriomycetidae</taxon>
        <taxon>Chaetothyriales</taxon>
        <taxon>Cyphellophoraceae</taxon>
        <taxon>Cyphellophora</taxon>
    </lineage>
</organism>
<dbReference type="GeneID" id="19972223"/>
<feature type="compositionally biased region" description="Basic and acidic residues" evidence="1">
    <location>
        <begin position="1023"/>
        <end position="1034"/>
    </location>
</feature>
<reference evidence="2 3" key="1">
    <citation type="submission" date="2013-03" db="EMBL/GenBank/DDBJ databases">
        <title>The Genome Sequence of Phialophora europaea CBS 101466.</title>
        <authorList>
            <consortium name="The Broad Institute Genomics Platform"/>
            <person name="Cuomo C."/>
            <person name="de Hoog S."/>
            <person name="Gorbushina A."/>
            <person name="Walker B."/>
            <person name="Young S.K."/>
            <person name="Zeng Q."/>
            <person name="Gargeya S."/>
            <person name="Fitzgerald M."/>
            <person name="Haas B."/>
            <person name="Abouelleil A."/>
            <person name="Allen A.W."/>
            <person name="Alvarado L."/>
            <person name="Arachchi H.M."/>
            <person name="Berlin A.M."/>
            <person name="Chapman S.B."/>
            <person name="Gainer-Dewar J."/>
            <person name="Goldberg J."/>
            <person name="Griggs A."/>
            <person name="Gujja S."/>
            <person name="Hansen M."/>
            <person name="Howarth C."/>
            <person name="Imamovic A."/>
            <person name="Ireland A."/>
            <person name="Larimer J."/>
            <person name="McCowan C."/>
            <person name="Murphy C."/>
            <person name="Pearson M."/>
            <person name="Poon T.W."/>
            <person name="Priest M."/>
            <person name="Roberts A."/>
            <person name="Saif S."/>
            <person name="Shea T."/>
            <person name="Sisk P."/>
            <person name="Sykes S."/>
            <person name="Wortman J."/>
            <person name="Nusbaum C."/>
            <person name="Birren B."/>
        </authorList>
    </citation>
    <scope>NUCLEOTIDE SEQUENCE [LARGE SCALE GENOMIC DNA]</scope>
    <source>
        <strain evidence="2 3">CBS 101466</strain>
    </source>
</reference>
<feature type="compositionally biased region" description="Basic and acidic residues" evidence="1">
    <location>
        <begin position="828"/>
        <end position="837"/>
    </location>
</feature>
<accession>W2RVX7</accession>
<feature type="compositionally biased region" description="Polar residues" evidence="1">
    <location>
        <begin position="28"/>
        <end position="42"/>
    </location>
</feature>
<evidence type="ECO:0000313" key="3">
    <source>
        <dbReference type="Proteomes" id="UP000030752"/>
    </source>
</evidence>
<feature type="compositionally biased region" description="Polar residues" evidence="1">
    <location>
        <begin position="805"/>
        <end position="815"/>
    </location>
</feature>
<feature type="region of interest" description="Disordered" evidence="1">
    <location>
        <begin position="741"/>
        <end position="777"/>
    </location>
</feature>
<evidence type="ECO:0000256" key="1">
    <source>
        <dbReference type="SAM" id="MobiDB-lite"/>
    </source>
</evidence>
<dbReference type="VEuPathDB" id="FungiDB:HMPREF1541_04884"/>
<dbReference type="RefSeq" id="XP_008717450.1">
    <property type="nucleotide sequence ID" value="XM_008719228.1"/>
</dbReference>
<feature type="region of interest" description="Disordered" evidence="1">
    <location>
        <begin position="585"/>
        <end position="616"/>
    </location>
</feature>
<dbReference type="AlphaFoldDB" id="W2RVX7"/>
<protein>
    <submittedName>
        <fullName evidence="2">Uncharacterized protein</fullName>
    </submittedName>
</protein>
<dbReference type="EMBL" id="KB822720">
    <property type="protein sequence ID" value="ETN40607.1"/>
    <property type="molecule type" value="Genomic_DNA"/>
</dbReference>
<dbReference type="eggNOG" id="ENOG502SFK0">
    <property type="taxonomic scope" value="Eukaryota"/>
</dbReference>
<evidence type="ECO:0000313" key="2">
    <source>
        <dbReference type="EMBL" id="ETN40607.1"/>
    </source>
</evidence>
<gene>
    <name evidence="2" type="ORF">HMPREF1541_04884</name>
</gene>
<feature type="region of interest" description="Disordered" evidence="1">
    <location>
        <begin position="944"/>
        <end position="1044"/>
    </location>
</feature>
<feature type="region of interest" description="Disordered" evidence="1">
    <location>
        <begin position="789"/>
        <end position="837"/>
    </location>
</feature>
<feature type="compositionally biased region" description="Low complexity" evidence="1">
    <location>
        <begin position="161"/>
        <end position="176"/>
    </location>
</feature>
<sequence length="1044" mass="112303">MPADSHPVPVRNDSTGSSSITSSGQSSVTPTITRNSSYSSVDDASPTPPPKDDSPEAGPTALPKVANEAVLVESPVHINKPSRSSTWGSTNSNTSQNLDLDKPLPIRPRRAGDVSKVVNFSRPNPSPVRTSQRSPSTQAHIASMRQPSRSHHRSASINVLMPHSPATSTPMSPPSHGLRIRSNFNSFKPLGSHPNARSRSNTVPVPAMLPELPGSLVPGVRPLAVRKPVSRARTVSNPANRPCTITTSTAESVIYRIMSQIHSVQDLETAALVSKGFYNTFARNESRLVSQLLFRTSPAAWETRRSVLAVEGSQQFRLREYSRDVRTLAALKRAVLRSERCASVCRLRTIAALRGADEVAGRDIDEALWRVWTFCAWFGDSAVQRAGEVTAAELDWLNATRSPGRAEGFATGNSSGLSAGQLEDMNEMWQCMQLLLDVYQGTTDEALRAGWLDFWNPSDGVSEAAFLQEWTSYLLTLGPQVVLTLAGAPNDTAKKVGLTRWPLPPAGYTRATFLTAALGRVYQERLVAEATAKAATVPLPRQASARHRHAKSVDSSFSSTVLRDPQAAAQTLRLDTSTPTIRRRPVSVSVHRPPPLEIRPDCDPASAHSQQPSKGSVAITAFPASPTTDPSFFHTLTMNRTASTRLGPNLFPVSYVTSTPRVPFPSHTYKSRAPPPVAAVVDPTDRALNYLVCDLGFAEQNAKRALAMTDTGSGIDLPRAEELLRMETRMREVRAPVELPTPDDIVSPLPKLSKRTSVRAEDRCNGHCPRPVTRSRDSLTPTLATIQKRASVMSKASKQHGRSKSLGNATDSSDVPISPITDIYGGHSDSDSPVGRDDMSLEWRREAGGGDTIAPLVTMTVSTPNKSASSLGRVMSGRSAKAWRVLGVEQELQQRQGEQRKLAGLGIGRSSSKSNVVGMNEYLERVERKKSMRTMAEQWKAQQGTGEVFGVPKNHNASDEAGAGSAGAAGASGTSSPATQGFPCGNSGGLGGLRPVVAAERDGRDESGRGWRRSVLGGAAQGLKREKTAREKARCLPGGERLAA</sequence>
<dbReference type="OrthoDB" id="5376710at2759"/>
<proteinExistence type="predicted"/>
<feature type="region of interest" description="Disordered" evidence="1">
    <location>
        <begin position="1"/>
        <end position="201"/>
    </location>
</feature>
<feature type="compositionally biased region" description="Polar residues" evidence="1">
    <location>
        <begin position="121"/>
        <end position="140"/>
    </location>
</feature>
<name>W2RVX7_CYPE1</name>
<dbReference type="InParanoid" id="W2RVX7"/>
<dbReference type="HOGENOM" id="CLU_011378_0_0_1"/>
<feature type="compositionally biased region" description="Low complexity" evidence="1">
    <location>
        <begin position="14"/>
        <end position="27"/>
    </location>
</feature>
<feature type="compositionally biased region" description="Low complexity" evidence="1">
    <location>
        <begin position="959"/>
        <end position="978"/>
    </location>
</feature>
<dbReference type="Proteomes" id="UP000030752">
    <property type="component" value="Unassembled WGS sequence"/>
</dbReference>
<feature type="compositionally biased region" description="Low complexity" evidence="1">
    <location>
        <begin position="82"/>
        <end position="97"/>
    </location>
</feature>
<dbReference type="STRING" id="1220924.W2RVX7"/>
<feature type="compositionally biased region" description="Basic and acidic residues" evidence="1">
    <location>
        <begin position="999"/>
        <end position="1009"/>
    </location>
</feature>
<feature type="region of interest" description="Disordered" evidence="1">
    <location>
        <begin position="540"/>
        <end position="564"/>
    </location>
</feature>
<keyword evidence="3" id="KW-1185">Reference proteome</keyword>